<dbReference type="AlphaFoldDB" id="M1VWS8"/>
<dbReference type="PANTHER" id="PTHR24134">
    <property type="entry name" value="ANKYRIN REPEAT-CONTAINING PROTEIN DDB_G0279043"/>
    <property type="match status" value="1"/>
</dbReference>
<reference evidence="5 6" key="1">
    <citation type="journal article" date="2013" name="PLoS Genet.">
        <title>Plant-symbiotic fungi as chemical engineers: Multi-genome analysis of the Clavicipitaceae reveals dynamics of alkaloid loci.</title>
        <authorList>
            <person name="Schardl C.L."/>
            <person name="Young C.A."/>
            <person name="Hesse U."/>
            <person name="Amyotte S.G."/>
            <person name="Andreeva K."/>
            <person name="Calie P.J."/>
            <person name="Fleetwood D.J."/>
            <person name="Haws D.C."/>
            <person name="Moore N."/>
            <person name="Oeser B."/>
            <person name="Panaccione D.G."/>
            <person name="Schweri K.K."/>
            <person name="Voisey C.R."/>
            <person name="Farman M.L."/>
            <person name="Jaromczyk J.W."/>
            <person name="Roe B.A."/>
            <person name="O'Sullivan D.M."/>
            <person name="Scott B."/>
            <person name="Tudzynski P."/>
            <person name="An Z."/>
            <person name="Arnaoudova E.G."/>
            <person name="Bullock C.T."/>
            <person name="Charlton N.D."/>
            <person name="Chen L."/>
            <person name="Cox M."/>
            <person name="Dinkins R.D."/>
            <person name="Florea S."/>
            <person name="Glenn A.E."/>
            <person name="Gordon A."/>
            <person name="Gueldener U."/>
            <person name="Harris D.R."/>
            <person name="Hollin W."/>
            <person name="Jaromczyk J."/>
            <person name="Johnson R.D."/>
            <person name="Khan A.K."/>
            <person name="Leistner E."/>
            <person name="Leuchtmann A."/>
            <person name="Li C."/>
            <person name="Liu J."/>
            <person name="Liu J."/>
            <person name="Liu M."/>
            <person name="Mace W."/>
            <person name="Machado C."/>
            <person name="Nagabhyru P."/>
            <person name="Pan J."/>
            <person name="Schmid J."/>
            <person name="Sugawara K."/>
            <person name="Steiner U."/>
            <person name="Takach J.E."/>
            <person name="Tanaka E."/>
            <person name="Webb J.S."/>
            <person name="Wilson E.V."/>
            <person name="Wiseman J.L."/>
            <person name="Yoshida R."/>
            <person name="Zeng Z."/>
        </authorList>
    </citation>
    <scope>NUCLEOTIDE SEQUENCE [LARGE SCALE GENOMIC DNA]</scope>
    <source>
        <strain evidence="5 6">20.1</strain>
    </source>
</reference>
<dbReference type="InterPro" id="IPR001810">
    <property type="entry name" value="F-box_dom"/>
</dbReference>
<dbReference type="InterPro" id="IPR002110">
    <property type="entry name" value="Ankyrin_rpt"/>
</dbReference>
<dbReference type="Gene3D" id="1.25.40.20">
    <property type="entry name" value="Ankyrin repeat-containing domain"/>
    <property type="match status" value="1"/>
</dbReference>
<dbReference type="EMBL" id="CAGA01000034">
    <property type="protein sequence ID" value="CCE31797.1"/>
    <property type="molecule type" value="Genomic_DNA"/>
</dbReference>
<keyword evidence="2 3" id="KW-0040">ANK repeat</keyword>
<gene>
    <name evidence="5" type="ORF">CPUR_05652</name>
</gene>
<name>M1VWS8_CLAP2</name>
<dbReference type="InterPro" id="IPR036047">
    <property type="entry name" value="F-box-like_dom_sf"/>
</dbReference>
<dbReference type="Gene3D" id="1.20.1280.50">
    <property type="match status" value="1"/>
</dbReference>
<dbReference type="PANTHER" id="PTHR24134:SF9">
    <property type="entry name" value="ANKYRIN REPEAT AND SOCS BOX PROTEIN 8"/>
    <property type="match status" value="1"/>
</dbReference>
<evidence type="ECO:0000256" key="3">
    <source>
        <dbReference type="PROSITE-ProRule" id="PRU00023"/>
    </source>
</evidence>
<comment type="caution">
    <text evidence="5">The sequence shown here is derived from an EMBL/GenBank/DDBJ whole genome shotgun (WGS) entry which is preliminary data.</text>
</comment>
<evidence type="ECO:0000256" key="2">
    <source>
        <dbReference type="ARBA" id="ARBA00023043"/>
    </source>
</evidence>
<dbReference type="SUPFAM" id="SSF81383">
    <property type="entry name" value="F-box domain"/>
    <property type="match status" value="1"/>
</dbReference>
<dbReference type="PROSITE" id="PS50297">
    <property type="entry name" value="ANK_REP_REGION"/>
    <property type="match status" value="2"/>
</dbReference>
<dbReference type="OrthoDB" id="195446at2759"/>
<dbReference type="PhylomeDB" id="M1VWS8"/>
<evidence type="ECO:0000313" key="6">
    <source>
        <dbReference type="Proteomes" id="UP000016801"/>
    </source>
</evidence>
<evidence type="ECO:0000313" key="5">
    <source>
        <dbReference type="EMBL" id="CCE31797.1"/>
    </source>
</evidence>
<dbReference type="STRING" id="1111077.M1VWS8"/>
<feature type="domain" description="F-box" evidence="4">
    <location>
        <begin position="26"/>
        <end position="66"/>
    </location>
</feature>
<dbReference type="SUPFAM" id="SSF48403">
    <property type="entry name" value="Ankyrin repeat"/>
    <property type="match status" value="1"/>
</dbReference>
<protein>
    <recommendedName>
        <fullName evidence="4">F-box domain-containing protein</fullName>
    </recommendedName>
</protein>
<dbReference type="Proteomes" id="UP000016801">
    <property type="component" value="Unassembled WGS sequence"/>
</dbReference>
<dbReference type="VEuPathDB" id="FungiDB:CPUR_05652"/>
<dbReference type="Pfam" id="PF12937">
    <property type="entry name" value="F-box-like"/>
    <property type="match status" value="1"/>
</dbReference>
<dbReference type="SMART" id="SM00248">
    <property type="entry name" value="ANK"/>
    <property type="match status" value="5"/>
</dbReference>
<feature type="repeat" description="ANK" evidence="3">
    <location>
        <begin position="125"/>
        <end position="157"/>
    </location>
</feature>
<dbReference type="CDD" id="cd09917">
    <property type="entry name" value="F-box_SF"/>
    <property type="match status" value="1"/>
</dbReference>
<dbReference type="HOGENOM" id="CLU_014359_0_0_1"/>
<dbReference type="InterPro" id="IPR036770">
    <property type="entry name" value="Ankyrin_rpt-contain_sf"/>
</dbReference>
<sequence>MDSAAREARLMAREWDMKESTCPMVLLPPEMKHKIMSYINTQQSLSRLGQTCRRWHGTATEELYTRDAKEHTSFAMKWMAANAVDEQTTDSAIRTLEVSRRWGGQIDAVKLDEAESGGKDQIMYHKSTALHIAVFLGNLRLTETLLNMGASLTIPCPALFWASMGSQQLQIRFAYFQEVFWAYGLGPDRTVFPILLAFLQSDTEMCKLLLEHGAGREAMIVYGWGHPKFMSILHFAAADPTTDYRQWQCLFDKFRKHIDEPCPIVDALTPLHVALRVGCTQGMQIAVETGADKEARNGWSHTPLSSAIQVTKDKTRLDHGTFKEFTRCFRKFVESGADINPEGDSALLFAVQSYGTYYPVDQPLTGHLIYVLLEYHADIHGTGRWQNTNMVNDIINSIFYHDSICSHDKKAESQKLLKELFSHLVRSGLDLRTPAPGLPSPLFRLLDDFTDHEWLIDLLFDNGATIHEHELDRAFICWCYTTKLWEKNKYDAWWLHQGREDKIFLQWCEHPYNVWWWQHFKQFSPHVVKEAYEVAFEHEDRHLYDILTHLPLPTPSDDVLIELAFHADSIYSWAWRLVLLCEFEDDFVPTWRPGGENMIHLTVEMFIGHERDYSAADVIQDISYLRDKGVDMTARNADGKTPLEILLSSGSKEDGIMEVAALLGGKEYKAQEPA</sequence>
<dbReference type="PROSITE" id="PS50088">
    <property type="entry name" value="ANK_REPEAT"/>
    <property type="match status" value="2"/>
</dbReference>
<evidence type="ECO:0000259" key="4">
    <source>
        <dbReference type="Pfam" id="PF12937"/>
    </source>
</evidence>
<organism evidence="5 6">
    <name type="scientific">Claviceps purpurea (strain 20.1)</name>
    <name type="common">Ergot fungus</name>
    <name type="synonym">Sphacelia segetum</name>
    <dbReference type="NCBI Taxonomy" id="1111077"/>
    <lineage>
        <taxon>Eukaryota</taxon>
        <taxon>Fungi</taxon>
        <taxon>Dikarya</taxon>
        <taxon>Ascomycota</taxon>
        <taxon>Pezizomycotina</taxon>
        <taxon>Sordariomycetes</taxon>
        <taxon>Hypocreomycetidae</taxon>
        <taxon>Hypocreales</taxon>
        <taxon>Clavicipitaceae</taxon>
        <taxon>Claviceps</taxon>
    </lineage>
</organism>
<proteinExistence type="predicted"/>
<evidence type="ECO:0000256" key="1">
    <source>
        <dbReference type="ARBA" id="ARBA00022737"/>
    </source>
</evidence>
<keyword evidence="6" id="KW-1185">Reference proteome</keyword>
<keyword evidence="1" id="KW-0677">Repeat</keyword>
<accession>M1VWS8</accession>
<dbReference type="Pfam" id="PF00023">
    <property type="entry name" value="Ank"/>
    <property type="match status" value="1"/>
</dbReference>
<feature type="repeat" description="ANK" evidence="3">
    <location>
        <begin position="266"/>
        <end position="298"/>
    </location>
</feature>